<dbReference type="Proteomes" id="UP000018958">
    <property type="component" value="Unassembled WGS sequence"/>
</dbReference>
<gene>
    <name evidence="1" type="ORF">F441_10339</name>
</gene>
<comment type="caution">
    <text evidence="1">The sequence shown here is derived from an EMBL/GenBank/DDBJ whole genome shotgun (WGS) entry which is preliminary data.</text>
</comment>
<proteinExistence type="predicted"/>
<evidence type="ECO:0000313" key="2">
    <source>
        <dbReference type="Proteomes" id="UP000018958"/>
    </source>
</evidence>
<dbReference type="EMBL" id="ANIX01002032">
    <property type="protein sequence ID" value="ETP14775.1"/>
    <property type="molecule type" value="Genomic_DNA"/>
</dbReference>
<protein>
    <submittedName>
        <fullName evidence="1">Uncharacterized protein</fullName>
    </submittedName>
</protein>
<dbReference type="AlphaFoldDB" id="W2WW69"/>
<sequence length="182" mass="19948">MRSRASGLPVTSSQYLFSSISSSTAAASIKLSRSTARWWIHLPCGLHPEGLLTTGSTGYILQARARGADVGVPRLEWDWDEGNEEVSRCGPLRGKNCGQIHDPDTKEEDRDKILCGDWEESNSYLPTDNALDALIQQAPQVLVGQELVAVTTRDIFALPEMGVHGLLVTVSMIVNFRRAQVN</sequence>
<evidence type="ECO:0000313" key="1">
    <source>
        <dbReference type="EMBL" id="ETP14775.1"/>
    </source>
</evidence>
<reference evidence="1 2" key="1">
    <citation type="submission" date="2013-11" db="EMBL/GenBank/DDBJ databases">
        <title>The Genome Sequence of Phytophthora parasitica CJ01A1.</title>
        <authorList>
            <consortium name="The Broad Institute Genomics Platform"/>
            <person name="Russ C."/>
            <person name="Tyler B."/>
            <person name="Panabieres F."/>
            <person name="Shan W."/>
            <person name="Tripathy S."/>
            <person name="Grunwald N."/>
            <person name="Machado M."/>
            <person name="Johnson C.S."/>
            <person name="Walker B."/>
            <person name="Young S.K."/>
            <person name="Zeng Q."/>
            <person name="Gargeya S."/>
            <person name="Fitzgerald M."/>
            <person name="Haas B."/>
            <person name="Abouelleil A."/>
            <person name="Allen A.W."/>
            <person name="Alvarado L."/>
            <person name="Arachchi H.M."/>
            <person name="Berlin A.M."/>
            <person name="Chapman S.B."/>
            <person name="Gainer-Dewar J."/>
            <person name="Goldberg J."/>
            <person name="Griggs A."/>
            <person name="Gujja S."/>
            <person name="Hansen M."/>
            <person name="Howarth C."/>
            <person name="Imamovic A."/>
            <person name="Ireland A."/>
            <person name="Larimer J."/>
            <person name="McCowan C."/>
            <person name="Murphy C."/>
            <person name="Pearson M."/>
            <person name="Poon T.W."/>
            <person name="Priest M."/>
            <person name="Roberts A."/>
            <person name="Saif S."/>
            <person name="Shea T."/>
            <person name="Sisk P."/>
            <person name="Sykes S."/>
            <person name="Wortman J."/>
            <person name="Nusbaum C."/>
            <person name="Birren B."/>
        </authorList>
    </citation>
    <scope>NUCLEOTIDE SEQUENCE [LARGE SCALE GENOMIC DNA]</scope>
    <source>
        <strain evidence="1 2">CJ01A1</strain>
    </source>
</reference>
<organism evidence="1 2">
    <name type="scientific">Phytophthora nicotianae CJ01A1</name>
    <dbReference type="NCBI Taxonomy" id="1317063"/>
    <lineage>
        <taxon>Eukaryota</taxon>
        <taxon>Sar</taxon>
        <taxon>Stramenopiles</taxon>
        <taxon>Oomycota</taxon>
        <taxon>Peronosporomycetes</taxon>
        <taxon>Peronosporales</taxon>
        <taxon>Peronosporaceae</taxon>
        <taxon>Phytophthora</taxon>
    </lineage>
</organism>
<accession>W2WW69</accession>
<name>W2WW69_PHYNI</name>